<organism evidence="1 2">
    <name type="scientific">Candidatus Gottesmanbacteria bacterium GW2011_GWB1_43_11</name>
    <dbReference type="NCBI Taxonomy" id="1618446"/>
    <lineage>
        <taxon>Bacteria</taxon>
        <taxon>Candidatus Gottesmaniibacteriota</taxon>
    </lineage>
</organism>
<dbReference type="EMBL" id="LCFD01000009">
    <property type="protein sequence ID" value="KKS86497.1"/>
    <property type="molecule type" value="Genomic_DNA"/>
</dbReference>
<dbReference type="Proteomes" id="UP000034050">
    <property type="component" value="Unassembled WGS sequence"/>
</dbReference>
<comment type="caution">
    <text evidence="1">The sequence shown here is derived from an EMBL/GenBank/DDBJ whole genome shotgun (WGS) entry which is preliminary data.</text>
</comment>
<gene>
    <name evidence="1" type="ORF">UV61_C0009G0024</name>
</gene>
<accession>A0A0G1CLW3</accession>
<dbReference type="AlphaFoldDB" id="A0A0G1CLW3"/>
<protein>
    <submittedName>
        <fullName evidence="1">Uncharacterized protein</fullName>
    </submittedName>
</protein>
<proteinExistence type="predicted"/>
<evidence type="ECO:0000313" key="1">
    <source>
        <dbReference type="EMBL" id="KKS86497.1"/>
    </source>
</evidence>
<dbReference type="STRING" id="1618446.UV61_C0009G0024"/>
<evidence type="ECO:0000313" key="2">
    <source>
        <dbReference type="Proteomes" id="UP000034050"/>
    </source>
</evidence>
<sequence>MKKFYLDERIREKFQLFKGFRSQQEDQELYEHIYEACFAEILIFLKDSLEEFTFKQFQRELATIDDKEALNLTYSVIIEYLRMVTDGAYKIDRRLDHLVNNLLIQSMKNLSKK</sequence>
<name>A0A0G1CLW3_9BACT</name>
<reference evidence="1 2" key="1">
    <citation type="journal article" date="2015" name="Nature">
        <title>rRNA introns, odd ribosomes, and small enigmatic genomes across a large radiation of phyla.</title>
        <authorList>
            <person name="Brown C.T."/>
            <person name="Hug L.A."/>
            <person name="Thomas B.C."/>
            <person name="Sharon I."/>
            <person name="Castelle C.J."/>
            <person name="Singh A."/>
            <person name="Wilkins M.J."/>
            <person name="Williams K.H."/>
            <person name="Banfield J.F."/>
        </authorList>
    </citation>
    <scope>NUCLEOTIDE SEQUENCE [LARGE SCALE GENOMIC DNA]</scope>
</reference>